<dbReference type="InterPro" id="IPR001192">
    <property type="entry name" value="PI-PLC_fam"/>
</dbReference>
<keyword evidence="5" id="KW-0807">Transducer</keyword>
<evidence type="ECO:0000256" key="7">
    <source>
        <dbReference type="RuleBase" id="RU361133"/>
    </source>
</evidence>
<dbReference type="GO" id="GO:0004435">
    <property type="term" value="F:phosphatidylinositol-4,5-bisphosphate phospholipase C activity"/>
    <property type="evidence" value="ECO:0007669"/>
    <property type="project" value="UniProtKB-EC"/>
</dbReference>
<dbReference type="InterPro" id="IPR017946">
    <property type="entry name" value="PLC-like_Pdiesterase_TIM-brl"/>
</dbReference>
<dbReference type="PANTHER" id="PTHR10336">
    <property type="entry name" value="PHOSPHOINOSITIDE-SPECIFIC PHOSPHOLIPASE C FAMILY PROTEIN"/>
    <property type="match status" value="1"/>
</dbReference>
<reference evidence="10" key="1">
    <citation type="journal article" date="2023" name="Mol. Phylogenet. Evol.">
        <title>Genome-scale phylogeny and comparative genomics of the fungal order Sordariales.</title>
        <authorList>
            <person name="Hensen N."/>
            <person name="Bonometti L."/>
            <person name="Westerberg I."/>
            <person name="Brannstrom I.O."/>
            <person name="Guillou S."/>
            <person name="Cros-Aarteil S."/>
            <person name="Calhoun S."/>
            <person name="Haridas S."/>
            <person name="Kuo A."/>
            <person name="Mondo S."/>
            <person name="Pangilinan J."/>
            <person name="Riley R."/>
            <person name="LaButti K."/>
            <person name="Andreopoulos B."/>
            <person name="Lipzen A."/>
            <person name="Chen C."/>
            <person name="Yan M."/>
            <person name="Daum C."/>
            <person name="Ng V."/>
            <person name="Clum A."/>
            <person name="Steindorff A."/>
            <person name="Ohm R.A."/>
            <person name="Martin F."/>
            <person name="Silar P."/>
            <person name="Natvig D.O."/>
            <person name="Lalanne C."/>
            <person name="Gautier V."/>
            <person name="Ament-Velasquez S.L."/>
            <person name="Kruys A."/>
            <person name="Hutchinson M.I."/>
            <person name="Powell A.J."/>
            <person name="Barry K."/>
            <person name="Miller A.N."/>
            <person name="Grigoriev I.V."/>
            <person name="Debuchy R."/>
            <person name="Gladieux P."/>
            <person name="Hiltunen Thoren M."/>
            <person name="Johannesson H."/>
        </authorList>
    </citation>
    <scope>NUCLEOTIDE SEQUENCE</scope>
    <source>
        <strain evidence="10">PSN293</strain>
    </source>
</reference>
<gene>
    <name evidence="10" type="ORF">QBC37DRAFT_431741</name>
</gene>
<dbReference type="PROSITE" id="PS50008">
    <property type="entry name" value="PIPLC_Y_DOMAIN"/>
    <property type="match status" value="1"/>
</dbReference>
<dbReference type="EMBL" id="MU858237">
    <property type="protein sequence ID" value="KAK4208582.1"/>
    <property type="molecule type" value="Genomic_DNA"/>
</dbReference>
<keyword evidence="11" id="KW-1185">Reference proteome</keyword>
<dbReference type="GO" id="GO:0048015">
    <property type="term" value="P:phosphatidylinositol-mediated signaling"/>
    <property type="evidence" value="ECO:0007669"/>
    <property type="project" value="TreeGrafter"/>
</dbReference>
<evidence type="ECO:0000256" key="1">
    <source>
        <dbReference type="ARBA" id="ARBA00001195"/>
    </source>
</evidence>
<evidence type="ECO:0000313" key="11">
    <source>
        <dbReference type="Proteomes" id="UP001301769"/>
    </source>
</evidence>
<dbReference type="PANTHER" id="PTHR10336:SF169">
    <property type="entry name" value="PHOSPHOINOSITIDE PHOSPHOLIPASE C"/>
    <property type="match status" value="1"/>
</dbReference>
<keyword evidence="2 7" id="KW-0378">Hydrolase</keyword>
<proteinExistence type="predicted"/>
<organism evidence="10 11">
    <name type="scientific">Rhypophila decipiens</name>
    <dbReference type="NCBI Taxonomy" id="261697"/>
    <lineage>
        <taxon>Eukaryota</taxon>
        <taxon>Fungi</taxon>
        <taxon>Dikarya</taxon>
        <taxon>Ascomycota</taxon>
        <taxon>Pezizomycotina</taxon>
        <taxon>Sordariomycetes</taxon>
        <taxon>Sordariomycetidae</taxon>
        <taxon>Sordariales</taxon>
        <taxon>Naviculisporaceae</taxon>
        <taxon>Rhypophila</taxon>
    </lineage>
</organism>
<dbReference type="InterPro" id="IPR000909">
    <property type="entry name" value="PLipase_C_PInositol-sp_X_dom"/>
</dbReference>
<evidence type="ECO:0000256" key="8">
    <source>
        <dbReference type="SAM" id="MobiDB-lite"/>
    </source>
</evidence>
<evidence type="ECO:0000259" key="9">
    <source>
        <dbReference type="PROSITE" id="PS50008"/>
    </source>
</evidence>
<dbReference type="InterPro" id="IPR035892">
    <property type="entry name" value="C2_domain_sf"/>
</dbReference>
<evidence type="ECO:0000313" key="10">
    <source>
        <dbReference type="EMBL" id="KAK4208582.1"/>
    </source>
</evidence>
<keyword evidence="3 7" id="KW-0442">Lipid degradation</keyword>
<feature type="compositionally biased region" description="Low complexity" evidence="8">
    <location>
        <begin position="270"/>
        <end position="279"/>
    </location>
</feature>
<dbReference type="Gene3D" id="2.60.40.150">
    <property type="entry name" value="C2 domain"/>
    <property type="match status" value="1"/>
</dbReference>
<dbReference type="PROSITE" id="PS50007">
    <property type="entry name" value="PIPLC_X_DOMAIN"/>
    <property type="match status" value="1"/>
</dbReference>
<dbReference type="AlphaFoldDB" id="A0AAN7B3H3"/>
<feature type="compositionally biased region" description="Basic and acidic residues" evidence="8">
    <location>
        <begin position="283"/>
        <end position="296"/>
    </location>
</feature>
<feature type="compositionally biased region" description="Acidic residues" evidence="8">
    <location>
        <begin position="33"/>
        <end position="43"/>
    </location>
</feature>
<dbReference type="SMART" id="SM00148">
    <property type="entry name" value="PLCXc"/>
    <property type="match status" value="1"/>
</dbReference>
<accession>A0AAN7B3H3</accession>
<feature type="region of interest" description="Disordered" evidence="8">
    <location>
        <begin position="267"/>
        <end position="297"/>
    </location>
</feature>
<evidence type="ECO:0000256" key="3">
    <source>
        <dbReference type="ARBA" id="ARBA00022963"/>
    </source>
</evidence>
<dbReference type="PRINTS" id="PR00390">
    <property type="entry name" value="PHPHLIPASEC"/>
</dbReference>
<evidence type="ECO:0000256" key="6">
    <source>
        <dbReference type="ARBA" id="ARBA00059664"/>
    </source>
</evidence>
<name>A0AAN7B3H3_9PEZI</name>
<comment type="function">
    <text evidence="6">The production of the second messenger molecules diacylglycerol (DAG) and inositol 1,4,5-trisphosphate (IP3) is mediated by activated phosphatidylinositol-specific phospholipase C enzymes.</text>
</comment>
<dbReference type="GO" id="GO:0016042">
    <property type="term" value="P:lipid catabolic process"/>
    <property type="evidence" value="ECO:0007669"/>
    <property type="project" value="UniProtKB-KW"/>
</dbReference>
<dbReference type="EC" id="3.1.4.11" evidence="7"/>
<dbReference type="Pfam" id="PF00387">
    <property type="entry name" value="PI-PLC-Y"/>
    <property type="match status" value="1"/>
</dbReference>
<dbReference type="SMART" id="SM00149">
    <property type="entry name" value="PLCYc"/>
    <property type="match status" value="1"/>
</dbReference>
<feature type="domain" description="PI-PLC Y-box" evidence="9">
    <location>
        <begin position="307"/>
        <end position="424"/>
    </location>
</feature>
<dbReference type="FunFam" id="3.20.20.190:FF:000039">
    <property type="entry name" value="Phosphoinositide phospholipase C"/>
    <property type="match status" value="1"/>
</dbReference>
<comment type="catalytic activity">
    <reaction evidence="1 7">
        <text>a 1,2-diacyl-sn-glycero-3-phospho-(1D-myo-inositol-4,5-bisphosphate) + H2O = 1D-myo-inositol 1,4,5-trisphosphate + a 1,2-diacyl-sn-glycerol + H(+)</text>
        <dbReference type="Rhea" id="RHEA:33179"/>
        <dbReference type="ChEBI" id="CHEBI:15377"/>
        <dbReference type="ChEBI" id="CHEBI:15378"/>
        <dbReference type="ChEBI" id="CHEBI:17815"/>
        <dbReference type="ChEBI" id="CHEBI:58456"/>
        <dbReference type="ChEBI" id="CHEBI:203600"/>
        <dbReference type="EC" id="3.1.4.11"/>
    </reaction>
</comment>
<dbReference type="SUPFAM" id="SSF51695">
    <property type="entry name" value="PLC-like phosphodiesterases"/>
    <property type="match status" value="1"/>
</dbReference>
<evidence type="ECO:0000256" key="2">
    <source>
        <dbReference type="ARBA" id="ARBA00022801"/>
    </source>
</evidence>
<dbReference type="Proteomes" id="UP001301769">
    <property type="component" value="Unassembled WGS sequence"/>
</dbReference>
<dbReference type="Gene3D" id="3.20.20.190">
    <property type="entry name" value="Phosphatidylinositol (PI) phosphodiesterase"/>
    <property type="match status" value="1"/>
</dbReference>
<dbReference type="GO" id="GO:0051209">
    <property type="term" value="P:release of sequestered calcium ion into cytosol"/>
    <property type="evidence" value="ECO:0007669"/>
    <property type="project" value="TreeGrafter"/>
</dbReference>
<keyword evidence="4 7" id="KW-0443">Lipid metabolism</keyword>
<dbReference type="InterPro" id="IPR001711">
    <property type="entry name" value="PLipase_C_Pinositol-sp_Y"/>
</dbReference>
<protein>
    <recommendedName>
        <fullName evidence="7">Phosphoinositide phospholipase C</fullName>
        <ecNumber evidence="7">3.1.4.11</ecNumber>
    </recommendedName>
</protein>
<dbReference type="SUPFAM" id="SSF49562">
    <property type="entry name" value="C2 domain (Calcium/lipid-binding domain, CaLB)"/>
    <property type="match status" value="1"/>
</dbReference>
<dbReference type="Pfam" id="PF00388">
    <property type="entry name" value="PI-PLC-X"/>
    <property type="match status" value="1"/>
</dbReference>
<reference evidence="10" key="2">
    <citation type="submission" date="2023-05" db="EMBL/GenBank/DDBJ databases">
        <authorList>
            <consortium name="Lawrence Berkeley National Laboratory"/>
            <person name="Steindorff A."/>
            <person name="Hensen N."/>
            <person name="Bonometti L."/>
            <person name="Westerberg I."/>
            <person name="Brannstrom I.O."/>
            <person name="Guillou S."/>
            <person name="Cros-Aarteil S."/>
            <person name="Calhoun S."/>
            <person name="Haridas S."/>
            <person name="Kuo A."/>
            <person name="Mondo S."/>
            <person name="Pangilinan J."/>
            <person name="Riley R."/>
            <person name="Labutti K."/>
            <person name="Andreopoulos B."/>
            <person name="Lipzen A."/>
            <person name="Chen C."/>
            <person name="Yanf M."/>
            <person name="Daum C."/>
            <person name="Ng V."/>
            <person name="Clum A."/>
            <person name="Ohm R."/>
            <person name="Martin F."/>
            <person name="Silar P."/>
            <person name="Natvig D."/>
            <person name="Lalanne C."/>
            <person name="Gautier V."/>
            <person name="Ament-Velasquez S.L."/>
            <person name="Kruys A."/>
            <person name="Hutchinson M.I."/>
            <person name="Powell A.J."/>
            <person name="Barry K."/>
            <person name="Miller A.N."/>
            <person name="Grigoriev I.V."/>
            <person name="Debuchy R."/>
            <person name="Gladieux P."/>
            <person name="Thoren M.H."/>
            <person name="Johannesson H."/>
        </authorList>
    </citation>
    <scope>NUCLEOTIDE SEQUENCE</scope>
    <source>
        <strain evidence="10">PSN293</strain>
    </source>
</reference>
<evidence type="ECO:0000256" key="5">
    <source>
        <dbReference type="ARBA" id="ARBA00023224"/>
    </source>
</evidence>
<evidence type="ECO:0000256" key="4">
    <source>
        <dbReference type="ARBA" id="ARBA00023098"/>
    </source>
</evidence>
<comment type="caution">
    <text evidence="10">The sequence shown here is derived from an EMBL/GenBank/DDBJ whole genome shotgun (WGS) entry which is preliminary data.</text>
</comment>
<feature type="compositionally biased region" description="Polar residues" evidence="8">
    <location>
        <begin position="1"/>
        <end position="13"/>
    </location>
</feature>
<sequence length="589" mass="64018">MSDPASTSPNMGSRFSKITGKIFKSKPKRSHEVDDEDQGEELDPNSIAGGGHSTRKTNITENQLNVSDALQAYLAKEGVIPEGDTAALHNLIEKPHVSVPPEVTDRGHPLPEYFVSSSHNTYLLGHQLAGSSCTTAYEKALYSGSRCVEIDAWDNPNNLDEPKVTHGYTLVSNISFRSACETIRDVIDKEASNPGTGQGAAPIMLSLENHCSDHGQKRLVSIMKEVFGSHLLDAPLAEIEDPASHVNLADLGSKVIVIVEYHLPDEASDSESSSSSSSSEDGDEKKARHDFKEQKKAAPPTIIIPELAELGVYAQSVKPSNDSWYTSVLGNGPHHHLINVSETGLSGLMGANSVRIAQHNAKHLMRVFPKGTRISSRNLPPVKFWALGAQICALNWQTFGASMQLNEALFAGTDGYVLKPAPLRVGGNGLITTGAKKILRLRVAGATGVPIPADRKPEEIKPYLTCTMLQPKNTTTGGLVVDSIKRKTGVYKQHKKLAFLGLAGGEDKNPTPVDPIWDETLEWEYEDSELVFVRMLIKSDDSFSSNPVFAVSAVRLMYVTPGWSFVRMLDLKGRETTCSILVKFEISDA</sequence>
<feature type="region of interest" description="Disordered" evidence="8">
    <location>
        <begin position="1"/>
        <end position="59"/>
    </location>
</feature>